<organism evidence="1 2">
    <name type="scientific">Methylorubrum populi</name>
    <dbReference type="NCBI Taxonomy" id="223967"/>
    <lineage>
        <taxon>Bacteria</taxon>
        <taxon>Pseudomonadati</taxon>
        <taxon>Pseudomonadota</taxon>
        <taxon>Alphaproteobacteria</taxon>
        <taxon>Hyphomicrobiales</taxon>
        <taxon>Methylobacteriaceae</taxon>
        <taxon>Methylorubrum</taxon>
    </lineage>
</organism>
<gene>
    <name evidence="1" type="ORF">F8B43_5523</name>
</gene>
<reference evidence="1 2" key="1">
    <citation type="submission" date="2019-10" db="EMBL/GenBank/DDBJ databases">
        <title>Draft Genome Sequence of the Caffeine Degrading Methylotroph Methylorubrum populi PINKEL.</title>
        <authorList>
            <person name="Dawson S.C."/>
            <person name="Zhang X."/>
            <person name="Wright M.E."/>
            <person name="Sharma G."/>
            <person name="Langner J.T."/>
            <person name="Ditty J.L."/>
            <person name="Subuyuj G.A."/>
        </authorList>
    </citation>
    <scope>NUCLEOTIDE SEQUENCE [LARGE SCALE GENOMIC DNA]</scope>
    <source>
        <strain evidence="1 2">Pinkel</strain>
    </source>
</reference>
<dbReference type="GO" id="GO:0016757">
    <property type="term" value="F:glycosyltransferase activity"/>
    <property type="evidence" value="ECO:0007669"/>
    <property type="project" value="UniProtKB-ARBA"/>
</dbReference>
<evidence type="ECO:0000313" key="2">
    <source>
        <dbReference type="Proteomes" id="UP000469949"/>
    </source>
</evidence>
<dbReference type="Pfam" id="PF13692">
    <property type="entry name" value="Glyco_trans_1_4"/>
    <property type="match status" value="1"/>
</dbReference>
<dbReference type="InterPro" id="IPR050194">
    <property type="entry name" value="Glycosyltransferase_grp1"/>
</dbReference>
<dbReference type="Proteomes" id="UP000469949">
    <property type="component" value="Unassembled WGS sequence"/>
</dbReference>
<accession>A0A514KHT1</accession>
<sequence>MTAATQNRLLSINNYFYARGGAEVLFLEQNRLFEAVGWDVVPFAMKHPNNLPTAYDEYFPDEIEFGNDYGLGRKILSAQRVIYSRQSRAKLGRLIDAKPPTVAHAHNLYHHLSPSVLSLLSERGIPTVLTVHDLKLGCPAYTMMRDGRPCDSCKGGRLYNVAVHRCIKGSLPLSGLIMVESYVHRWLGLYADTVTRFAVPSRFVLETLVEWGWPRDRFVHVPNFVDEKRFSPDDPIGSRFVYCGRLDNLKGVESLVRAAALARQPLTLAGRGPDEARLRAVADAVGADVRFLGHVDKADLPAVLQGARAVVAPSECNENAPLAVLEAYAAGRPVIGAAIAGIPELVREDETGALFPSGDVEALAEALGRFAALPDARLAAMGAAGRAWVERDFTAATYRGRLLDLYRTLTGGRLQ</sequence>
<dbReference type="EMBL" id="WEKV01000020">
    <property type="protein sequence ID" value="KAB7782768.1"/>
    <property type="molecule type" value="Genomic_DNA"/>
</dbReference>
<protein>
    <submittedName>
        <fullName evidence="1">Glycosyltransferase</fullName>
    </submittedName>
</protein>
<dbReference type="Gene3D" id="3.40.50.2000">
    <property type="entry name" value="Glycogen Phosphorylase B"/>
    <property type="match status" value="2"/>
</dbReference>
<dbReference type="PANTHER" id="PTHR45947:SF13">
    <property type="entry name" value="TRANSFERASE"/>
    <property type="match status" value="1"/>
</dbReference>
<dbReference type="CDD" id="cd03801">
    <property type="entry name" value="GT4_PimA-like"/>
    <property type="match status" value="1"/>
</dbReference>
<dbReference type="InterPro" id="IPR028098">
    <property type="entry name" value="Glyco_trans_4-like_N"/>
</dbReference>
<dbReference type="SUPFAM" id="SSF53756">
    <property type="entry name" value="UDP-Glycosyltransferase/glycogen phosphorylase"/>
    <property type="match status" value="1"/>
</dbReference>
<dbReference type="Pfam" id="PF13439">
    <property type="entry name" value="Glyco_transf_4"/>
    <property type="match status" value="1"/>
</dbReference>
<evidence type="ECO:0000313" key="1">
    <source>
        <dbReference type="EMBL" id="KAB7782768.1"/>
    </source>
</evidence>
<name>A0A514KHT1_9HYPH</name>
<proteinExistence type="predicted"/>
<comment type="caution">
    <text evidence="1">The sequence shown here is derived from an EMBL/GenBank/DDBJ whole genome shotgun (WGS) entry which is preliminary data.</text>
</comment>
<dbReference type="PANTHER" id="PTHR45947">
    <property type="entry name" value="SULFOQUINOVOSYL TRANSFERASE SQD2"/>
    <property type="match status" value="1"/>
</dbReference>
<keyword evidence="1" id="KW-0808">Transferase</keyword>
<dbReference type="RefSeq" id="WP_141949986.1">
    <property type="nucleotide sequence ID" value="NZ_CP039546.1"/>
</dbReference>
<dbReference type="AlphaFoldDB" id="A0A514KHT1"/>